<name>A0A9P0AU81_BRAAE</name>
<evidence type="ECO:0008006" key="14">
    <source>
        <dbReference type="Google" id="ProtNLM"/>
    </source>
</evidence>
<dbReference type="FunFam" id="1.20.58.530:FF:000004">
    <property type="entry name" value="Unconventional myosin ID"/>
    <property type="match status" value="1"/>
</dbReference>
<dbReference type="Pfam" id="PF06017">
    <property type="entry name" value="Myosin_TH1"/>
    <property type="match status" value="1"/>
</dbReference>
<reference evidence="12" key="1">
    <citation type="submission" date="2021-12" db="EMBL/GenBank/DDBJ databases">
        <authorList>
            <person name="King R."/>
        </authorList>
    </citation>
    <scope>NUCLEOTIDE SEQUENCE</scope>
</reference>
<evidence type="ECO:0000256" key="8">
    <source>
        <dbReference type="ARBA" id="ARBA00023203"/>
    </source>
</evidence>
<dbReference type="OrthoDB" id="6108017at2759"/>
<dbReference type="Gene3D" id="1.20.5.4820">
    <property type="match status" value="1"/>
</dbReference>
<keyword evidence="3 9" id="KW-0547">Nucleotide-binding</keyword>
<dbReference type="InterPro" id="IPR027417">
    <property type="entry name" value="P-loop_NTPase"/>
</dbReference>
<dbReference type="AlphaFoldDB" id="A0A9P0AU81"/>
<comment type="subcellular location">
    <subcellularLocation>
        <location evidence="1">Cell membrane</location>
        <topology evidence="1">Peripheral membrane protein</topology>
        <orientation evidence="1">Cytoplasmic side</orientation>
    </subcellularLocation>
</comment>
<dbReference type="InterPro" id="IPR001609">
    <property type="entry name" value="Myosin_head_motor_dom-like"/>
</dbReference>
<dbReference type="InterPro" id="IPR000048">
    <property type="entry name" value="IQ_motif_EF-hand-BS"/>
</dbReference>
<dbReference type="Gene3D" id="3.40.850.10">
    <property type="entry name" value="Kinesin motor domain"/>
    <property type="match status" value="1"/>
</dbReference>
<feature type="domain" description="TH1" evidence="11">
    <location>
        <begin position="849"/>
        <end position="1028"/>
    </location>
</feature>
<keyword evidence="5" id="KW-0446">Lipid-binding</keyword>
<dbReference type="PANTHER" id="PTHR13140:SF679">
    <property type="entry name" value="UNCONVENTIONAL MYOSIN IC"/>
    <property type="match status" value="1"/>
</dbReference>
<dbReference type="EMBL" id="OV121132">
    <property type="protein sequence ID" value="CAH0548019.1"/>
    <property type="molecule type" value="Genomic_DNA"/>
</dbReference>
<evidence type="ECO:0000256" key="9">
    <source>
        <dbReference type="PROSITE-ProRule" id="PRU00782"/>
    </source>
</evidence>
<dbReference type="InterPro" id="IPR036961">
    <property type="entry name" value="Kinesin_motor_dom_sf"/>
</dbReference>
<dbReference type="GO" id="GO:0005524">
    <property type="term" value="F:ATP binding"/>
    <property type="evidence" value="ECO:0007669"/>
    <property type="project" value="UniProtKB-UniRule"/>
</dbReference>
<comment type="similarity">
    <text evidence="2 9">Belongs to the TRAFAC class myosin-kinesin ATPase superfamily. Myosin family.</text>
</comment>
<dbReference type="InterPro" id="IPR010926">
    <property type="entry name" value="Myosin_TH1"/>
</dbReference>
<dbReference type="GO" id="GO:0016459">
    <property type="term" value="C:myosin complex"/>
    <property type="evidence" value="ECO:0007669"/>
    <property type="project" value="UniProtKB-KW"/>
</dbReference>
<evidence type="ECO:0000256" key="2">
    <source>
        <dbReference type="ARBA" id="ARBA00008314"/>
    </source>
</evidence>
<evidence type="ECO:0000256" key="3">
    <source>
        <dbReference type="ARBA" id="ARBA00022741"/>
    </source>
</evidence>
<dbReference type="GO" id="GO:0006897">
    <property type="term" value="P:endocytosis"/>
    <property type="evidence" value="ECO:0007669"/>
    <property type="project" value="TreeGrafter"/>
</dbReference>
<protein>
    <recommendedName>
        <fullName evidence="14">Myosin-IB</fullName>
    </recommendedName>
</protein>
<feature type="domain" description="Myosin motor" evidence="10">
    <location>
        <begin position="15"/>
        <end position="695"/>
    </location>
</feature>
<evidence type="ECO:0000259" key="11">
    <source>
        <dbReference type="PROSITE" id="PS51757"/>
    </source>
</evidence>
<keyword evidence="13" id="KW-1185">Reference proteome</keyword>
<sequence length="1029" mass="118802">MYTMERHLQDRDRVGVHDAVLLEDFQSEDVFVENLQKRFNENVIYTYIGQVLISVNPYKEINIYGPKDVKAYDGKHFFEVPPHVFAITDTSYRALKEEQIEQCILISGESGSGKTEASKKVLQYIAEVTDHKGEVERVKNKLLVSNPVLEAFGNAKTNRNDNSSRFGKYMDIQFNTEGNPQGGNILNYLLEKSRVISQVKGERNFHIFYQLLSGADEELLNKLSLRKSPESYYFLTHGDKSNVENINDQKNFREVTEALSTLDFTEKEQHDMFSIVAAILHLGNIGFVEHEAGKAKVSKSEAVEIVAKLMGCDEAELREALTHKTIETVRDLVTSPLNRELAVYARDALAKAVYDRLFSWLVSRINDSLQSGSKRKNVVIGILDIYGFEIFERNSFEQLCINFCNEKLHQLFIDLTLKSEQEEYMKEGIKWEKIEYFDNSIILELIEEKHKGLIAYMDEECLRPGDPNDTTLINKFNTYLSGHNHYISHKKASIKVQKTMGRDEFLIIHYAGHVTYNVKTFIEKNNDLLFRDLKEAMSNSSNSILNTVFTKSEVLNKKRPDTAITKFKNSLNNLMGILRDKEPAYIRCIKPNDIKKSGMFDEDLVKHQVRYLGLMENLRVRRAGFAYRRVYEQFLHRYKCLSEETWPNYRKGSAKDGVQALVKSLGYTDGDYQMGKTKIFIRHPKTLFDTEDAFQERKNFVAAIIQASWKGVVQRRRFLKMREAAIVMQKYVRRFNAIRAARRRRQAVATLRKFIKGFITRNDAPNADNAAFEQIAKAQYLNRLAKNLPASLLNRTWPKHPYVCKETSEILYKMHGAYLSRVYRLNLDPEMLKQFEMKVLAEKLFKDKKKNYPQTICKKFVQERLSGPNTATDGLQTLMNGDKKLYLSDVVKYDRHGYKPRNYTILITNHNFYVLDLTKGLKVKHSLNLKDLQFLVTSENDKMVLVILPEDLYKKQKGDIILEVPNLIEAMTTIVYSTKKNSQLTVISESPIKHTMKQGKTGFIDVTVGQPQNIHKDKNGHLLIVASPS</sequence>
<dbReference type="GO" id="GO:0007498">
    <property type="term" value="P:mesoderm development"/>
    <property type="evidence" value="ECO:0007669"/>
    <property type="project" value="UniProtKB-ARBA"/>
</dbReference>
<evidence type="ECO:0000313" key="13">
    <source>
        <dbReference type="Proteomes" id="UP001154078"/>
    </source>
</evidence>
<feature type="binding site" evidence="9">
    <location>
        <begin position="108"/>
        <end position="115"/>
    </location>
    <ligand>
        <name>ATP</name>
        <dbReference type="ChEBI" id="CHEBI:30616"/>
    </ligand>
</feature>
<dbReference type="Gene3D" id="1.20.58.530">
    <property type="match status" value="1"/>
</dbReference>
<evidence type="ECO:0000259" key="10">
    <source>
        <dbReference type="PROSITE" id="PS51456"/>
    </source>
</evidence>
<dbReference type="SMART" id="SM00242">
    <property type="entry name" value="MYSc"/>
    <property type="match status" value="1"/>
</dbReference>
<feature type="region of interest" description="Actin-binding" evidence="9">
    <location>
        <begin position="571"/>
        <end position="593"/>
    </location>
</feature>
<evidence type="ECO:0000256" key="6">
    <source>
        <dbReference type="ARBA" id="ARBA00023123"/>
    </source>
</evidence>
<organism evidence="12 13">
    <name type="scientific">Brassicogethes aeneus</name>
    <name type="common">Rape pollen beetle</name>
    <name type="synonym">Meligethes aeneus</name>
    <dbReference type="NCBI Taxonomy" id="1431903"/>
    <lineage>
        <taxon>Eukaryota</taxon>
        <taxon>Metazoa</taxon>
        <taxon>Ecdysozoa</taxon>
        <taxon>Arthropoda</taxon>
        <taxon>Hexapoda</taxon>
        <taxon>Insecta</taxon>
        <taxon>Pterygota</taxon>
        <taxon>Neoptera</taxon>
        <taxon>Endopterygota</taxon>
        <taxon>Coleoptera</taxon>
        <taxon>Polyphaga</taxon>
        <taxon>Cucujiformia</taxon>
        <taxon>Nitidulidae</taxon>
        <taxon>Meligethinae</taxon>
        <taxon>Brassicogethes</taxon>
    </lineage>
</organism>
<dbReference type="CDD" id="cd01378">
    <property type="entry name" value="MYSc_Myo1"/>
    <property type="match status" value="1"/>
</dbReference>
<keyword evidence="4 9" id="KW-0067">ATP-binding</keyword>
<keyword evidence="8 9" id="KW-0009">Actin-binding</keyword>
<dbReference type="PROSITE" id="PS50096">
    <property type="entry name" value="IQ"/>
    <property type="match status" value="1"/>
</dbReference>
<dbReference type="GO" id="GO:0000146">
    <property type="term" value="F:microfilament motor activity"/>
    <property type="evidence" value="ECO:0007669"/>
    <property type="project" value="TreeGrafter"/>
</dbReference>
<dbReference type="GO" id="GO:0005886">
    <property type="term" value="C:plasma membrane"/>
    <property type="evidence" value="ECO:0007669"/>
    <property type="project" value="UniProtKB-SubCell"/>
</dbReference>
<dbReference type="Gene3D" id="1.20.120.720">
    <property type="entry name" value="Myosin VI head, motor domain, U50 subdomain"/>
    <property type="match status" value="1"/>
</dbReference>
<dbReference type="GO" id="GO:0007015">
    <property type="term" value="P:actin filament organization"/>
    <property type="evidence" value="ECO:0007669"/>
    <property type="project" value="TreeGrafter"/>
</dbReference>
<proteinExistence type="inferred from homology"/>
<dbReference type="PANTHER" id="PTHR13140">
    <property type="entry name" value="MYOSIN"/>
    <property type="match status" value="1"/>
</dbReference>
<evidence type="ECO:0000256" key="1">
    <source>
        <dbReference type="ARBA" id="ARBA00004413"/>
    </source>
</evidence>
<dbReference type="Proteomes" id="UP001154078">
    <property type="component" value="Chromosome 1"/>
</dbReference>
<dbReference type="PRINTS" id="PR00193">
    <property type="entry name" value="MYOSINHEAVY"/>
</dbReference>
<accession>A0A9P0AU81</accession>
<dbReference type="SUPFAM" id="SSF52540">
    <property type="entry name" value="P-loop containing nucleoside triphosphate hydrolases"/>
    <property type="match status" value="1"/>
</dbReference>
<dbReference type="GO" id="GO:0048803">
    <property type="term" value="P:imaginal disc-derived male genitalia morphogenesis"/>
    <property type="evidence" value="ECO:0007669"/>
    <property type="project" value="UniProtKB-ARBA"/>
</dbReference>
<dbReference type="FunFam" id="1.10.10.820:FF:000001">
    <property type="entry name" value="Myosin heavy chain"/>
    <property type="match status" value="1"/>
</dbReference>
<dbReference type="Gene3D" id="1.10.10.820">
    <property type="match status" value="1"/>
</dbReference>
<dbReference type="GO" id="GO:0030048">
    <property type="term" value="P:actin filament-based movement"/>
    <property type="evidence" value="ECO:0007669"/>
    <property type="project" value="TreeGrafter"/>
</dbReference>
<keyword evidence="7 9" id="KW-0505">Motor protein</keyword>
<dbReference type="GO" id="GO:0051015">
    <property type="term" value="F:actin filament binding"/>
    <property type="evidence" value="ECO:0007669"/>
    <property type="project" value="TreeGrafter"/>
</dbReference>
<dbReference type="InterPro" id="IPR036072">
    <property type="entry name" value="MYSc_Myo1"/>
</dbReference>
<evidence type="ECO:0000256" key="7">
    <source>
        <dbReference type="ARBA" id="ARBA00023175"/>
    </source>
</evidence>
<gene>
    <name evidence="12" type="ORF">MELIAE_LOCUS1883</name>
</gene>
<evidence type="ECO:0000256" key="5">
    <source>
        <dbReference type="ARBA" id="ARBA00023121"/>
    </source>
</evidence>
<dbReference type="GO" id="GO:0007368">
    <property type="term" value="P:determination of left/right symmetry"/>
    <property type="evidence" value="ECO:0007669"/>
    <property type="project" value="UniProtKB-ARBA"/>
</dbReference>
<dbReference type="GO" id="GO:0005938">
    <property type="term" value="C:cell cortex"/>
    <property type="evidence" value="ECO:0007669"/>
    <property type="project" value="UniProtKB-ARBA"/>
</dbReference>
<evidence type="ECO:0000256" key="4">
    <source>
        <dbReference type="ARBA" id="ARBA00022840"/>
    </source>
</evidence>
<dbReference type="GO" id="GO:0005902">
    <property type="term" value="C:microvillus"/>
    <property type="evidence" value="ECO:0007669"/>
    <property type="project" value="TreeGrafter"/>
</dbReference>
<dbReference type="SMART" id="SM00015">
    <property type="entry name" value="IQ"/>
    <property type="match status" value="3"/>
</dbReference>
<dbReference type="PROSITE" id="PS51757">
    <property type="entry name" value="TH1"/>
    <property type="match status" value="1"/>
</dbReference>
<dbReference type="GO" id="GO:0005546">
    <property type="term" value="F:phosphatidylinositol-4,5-bisphosphate binding"/>
    <property type="evidence" value="ECO:0007669"/>
    <property type="project" value="UniProtKB-ARBA"/>
</dbReference>
<dbReference type="Pfam" id="PF00063">
    <property type="entry name" value="Myosin_head"/>
    <property type="match status" value="1"/>
</dbReference>
<dbReference type="PROSITE" id="PS51456">
    <property type="entry name" value="MYOSIN_MOTOR"/>
    <property type="match status" value="1"/>
</dbReference>
<evidence type="ECO:0000313" key="12">
    <source>
        <dbReference type="EMBL" id="CAH0548019.1"/>
    </source>
</evidence>
<keyword evidence="6 9" id="KW-0518">Myosin</keyword>